<proteinExistence type="predicted"/>
<accession>W7DRX4</accession>
<feature type="region of interest" description="Disordered" evidence="1">
    <location>
        <begin position="59"/>
        <end position="79"/>
    </location>
</feature>
<dbReference type="Proteomes" id="UP000019250">
    <property type="component" value="Unassembled WGS sequence"/>
</dbReference>
<keyword evidence="2" id="KW-1133">Transmembrane helix</keyword>
<keyword evidence="2" id="KW-0812">Transmembrane</keyword>
<dbReference type="RefSeq" id="WP_034340434.1">
    <property type="nucleotide sequence ID" value="NZ_ATSX01000003.1"/>
</dbReference>
<sequence>MIFIAVIIIVGLLTIPLAKKKSAKKGEEFNVKLHLLKLSGLIIGVVVASVVYESYFKKPQQSPSPKIFHLPSNVQNNLN</sequence>
<evidence type="ECO:0000256" key="2">
    <source>
        <dbReference type="SAM" id="Phobius"/>
    </source>
</evidence>
<name>W7DRX4_9PROT</name>
<comment type="caution">
    <text evidence="3">The sequence shown here is derived from an EMBL/GenBank/DDBJ whole genome shotgun (WGS) entry which is preliminary data.</text>
</comment>
<reference evidence="3 4" key="1">
    <citation type="journal article" date="2014" name="Genome Announc.">
        <title>Draft Genome Sequence of Commensalibacter papalotli MX01, a Symbiont Identified from the Guts of Overwintering Monarch Butterflies.</title>
        <authorList>
            <person name="Servin-Garciduenas L.E."/>
            <person name="Sanchez-Quinto A."/>
            <person name="Martinez-Romero E."/>
        </authorList>
    </citation>
    <scope>NUCLEOTIDE SEQUENCE [LARGE SCALE GENOMIC DNA]</scope>
    <source>
        <strain evidence="4">MX-MONARCH01</strain>
    </source>
</reference>
<keyword evidence="4" id="KW-1185">Reference proteome</keyword>
<evidence type="ECO:0000313" key="4">
    <source>
        <dbReference type="Proteomes" id="UP000019250"/>
    </source>
</evidence>
<dbReference type="AlphaFoldDB" id="W7DRX4"/>
<evidence type="ECO:0000313" key="3">
    <source>
        <dbReference type="EMBL" id="EUK17620.1"/>
    </source>
</evidence>
<protein>
    <submittedName>
        <fullName evidence="3">Uncharacterized protein</fullName>
    </submittedName>
</protein>
<evidence type="ECO:0000256" key="1">
    <source>
        <dbReference type="SAM" id="MobiDB-lite"/>
    </source>
</evidence>
<gene>
    <name evidence="3" type="ORF">COMX_09181</name>
</gene>
<dbReference type="EMBL" id="ATSX01000003">
    <property type="protein sequence ID" value="EUK17620.1"/>
    <property type="molecule type" value="Genomic_DNA"/>
</dbReference>
<organism evidence="3 4">
    <name type="scientific">Commensalibacter papalotli</name>
    <name type="common">ex Servin-Garciduenas et al. 2014</name>
    <dbReference type="NCBI Taxonomy" id="1208583"/>
    <lineage>
        <taxon>Bacteria</taxon>
        <taxon>Pseudomonadati</taxon>
        <taxon>Pseudomonadota</taxon>
        <taxon>Alphaproteobacteria</taxon>
        <taxon>Acetobacterales</taxon>
        <taxon>Acetobacteraceae</taxon>
    </lineage>
</organism>
<keyword evidence="2" id="KW-0472">Membrane</keyword>
<feature type="transmembrane region" description="Helical" evidence="2">
    <location>
        <begin position="34"/>
        <end position="52"/>
    </location>
</feature>